<dbReference type="PANTHER" id="PTHR21706:SF15">
    <property type="entry name" value="TRANSMEMBRANE PROTEIN 65"/>
    <property type="match status" value="1"/>
</dbReference>
<evidence type="ECO:0000256" key="4">
    <source>
        <dbReference type="ARBA" id="ARBA00023136"/>
    </source>
</evidence>
<evidence type="ECO:0000313" key="7">
    <source>
        <dbReference type="Proteomes" id="UP000000759"/>
    </source>
</evidence>
<evidence type="ECO:0000256" key="5">
    <source>
        <dbReference type="SAM" id="Phobius"/>
    </source>
</evidence>
<proteinExistence type="predicted"/>
<keyword evidence="4 5" id="KW-0472">Membrane</keyword>
<dbReference type="EMBL" id="CP001142">
    <property type="protein sequence ID" value="ACI65606.1"/>
    <property type="molecule type" value="Genomic_DNA"/>
</dbReference>
<protein>
    <recommendedName>
        <fullName evidence="8">Transmembrane protein 65</fullName>
    </recommendedName>
</protein>
<dbReference type="Proteomes" id="UP000000759">
    <property type="component" value="Chromosome 3"/>
</dbReference>
<dbReference type="GO" id="GO:0016020">
    <property type="term" value="C:membrane"/>
    <property type="evidence" value="ECO:0007669"/>
    <property type="project" value="UniProtKB-SubCell"/>
</dbReference>
<organism evidence="6 7">
    <name type="scientific">Phaeodactylum tricornutum (strain CCAP 1055/1)</name>
    <dbReference type="NCBI Taxonomy" id="556484"/>
    <lineage>
        <taxon>Eukaryota</taxon>
        <taxon>Sar</taxon>
        <taxon>Stramenopiles</taxon>
        <taxon>Ochrophyta</taxon>
        <taxon>Bacillariophyta</taxon>
        <taxon>Bacillariophyceae</taxon>
        <taxon>Bacillariophycidae</taxon>
        <taxon>Naviculales</taxon>
        <taxon>Phaeodactylaceae</taxon>
        <taxon>Phaeodactylum</taxon>
    </lineage>
</organism>
<feature type="non-terminal residue" evidence="6">
    <location>
        <position position="134"/>
    </location>
</feature>
<keyword evidence="3 5" id="KW-1133">Transmembrane helix</keyword>
<feature type="transmembrane region" description="Helical" evidence="5">
    <location>
        <begin position="40"/>
        <end position="60"/>
    </location>
</feature>
<reference evidence="7" key="2">
    <citation type="submission" date="2008-08" db="EMBL/GenBank/DDBJ databases">
        <authorList>
            <consortium name="Diatom Consortium"/>
            <person name="Grigoriev I."/>
            <person name="Grimwood J."/>
            <person name="Kuo A."/>
            <person name="Otillar R.P."/>
            <person name="Salamov A."/>
            <person name="Detter J.C."/>
            <person name="Lindquist E."/>
            <person name="Shapiro H."/>
            <person name="Lucas S."/>
            <person name="Glavina del Rio T."/>
            <person name="Pitluck S."/>
            <person name="Rokhsar D."/>
            <person name="Bowler C."/>
        </authorList>
    </citation>
    <scope>GENOME REANNOTATION</scope>
    <source>
        <strain evidence="7">CCAP 1055/1</strain>
    </source>
</reference>
<reference evidence="6 7" key="1">
    <citation type="journal article" date="2008" name="Nature">
        <title>The Phaeodactylum genome reveals the evolutionary history of diatom genomes.</title>
        <authorList>
            <person name="Bowler C."/>
            <person name="Allen A.E."/>
            <person name="Badger J.H."/>
            <person name="Grimwood J."/>
            <person name="Jabbari K."/>
            <person name="Kuo A."/>
            <person name="Maheswari U."/>
            <person name="Martens C."/>
            <person name="Maumus F."/>
            <person name="Otillar R.P."/>
            <person name="Rayko E."/>
            <person name="Salamov A."/>
            <person name="Vandepoele K."/>
            <person name="Beszteri B."/>
            <person name="Gruber A."/>
            <person name="Heijde M."/>
            <person name="Katinka M."/>
            <person name="Mock T."/>
            <person name="Valentin K."/>
            <person name="Verret F."/>
            <person name="Berges J.A."/>
            <person name="Brownlee C."/>
            <person name="Cadoret J.P."/>
            <person name="Chiovitti A."/>
            <person name="Choi C.J."/>
            <person name="Coesel S."/>
            <person name="De Martino A."/>
            <person name="Detter J.C."/>
            <person name="Durkin C."/>
            <person name="Falciatore A."/>
            <person name="Fournet J."/>
            <person name="Haruta M."/>
            <person name="Huysman M.J."/>
            <person name="Jenkins B.D."/>
            <person name="Jiroutova K."/>
            <person name="Jorgensen R.E."/>
            <person name="Joubert Y."/>
            <person name="Kaplan A."/>
            <person name="Kroger N."/>
            <person name="Kroth P.G."/>
            <person name="La Roche J."/>
            <person name="Lindquist E."/>
            <person name="Lommer M."/>
            <person name="Martin-Jezequel V."/>
            <person name="Lopez P.J."/>
            <person name="Lucas S."/>
            <person name="Mangogna M."/>
            <person name="McGinnis K."/>
            <person name="Medlin L.K."/>
            <person name="Montsant A."/>
            <person name="Oudot-Le Secq M.P."/>
            <person name="Napoli C."/>
            <person name="Obornik M."/>
            <person name="Parker M.S."/>
            <person name="Petit J.L."/>
            <person name="Porcel B.M."/>
            <person name="Poulsen N."/>
            <person name="Robison M."/>
            <person name="Rychlewski L."/>
            <person name="Rynearson T.A."/>
            <person name="Schmutz J."/>
            <person name="Shapiro H."/>
            <person name="Siaut M."/>
            <person name="Stanley M."/>
            <person name="Sussman M.R."/>
            <person name="Taylor A.R."/>
            <person name="Vardi A."/>
            <person name="von Dassow P."/>
            <person name="Vyverman W."/>
            <person name="Willis A."/>
            <person name="Wyrwicz L.S."/>
            <person name="Rokhsar D.S."/>
            <person name="Weissenbach J."/>
            <person name="Armbrust E.V."/>
            <person name="Green B.R."/>
            <person name="Van de Peer Y."/>
            <person name="Grigoriev I.V."/>
        </authorList>
    </citation>
    <scope>NUCLEOTIDE SEQUENCE [LARGE SCALE GENOMIC DNA]</scope>
    <source>
        <strain evidence="6 7">CCAP 1055/1</strain>
    </source>
</reference>
<dbReference type="OrthoDB" id="430821at2759"/>
<evidence type="ECO:0000313" key="6">
    <source>
        <dbReference type="EMBL" id="ACI65606.1"/>
    </source>
</evidence>
<sequence length="134" mass="14225">VEEPTREQLRRVALVTAVPFVGFGIMDNAVMILAGDAIDTSLGVLLGISTMCAAAIGNIVSDVAGIMLGTVIEDFCTNQLGLHAPPLSTAQRQLRSVRFANQFGCAVGIVIGCIIGMLPLLFIDSQKVQVRKRQ</sequence>
<dbReference type="KEGG" id="pti:PHATR_10299"/>
<keyword evidence="7" id="KW-1185">Reference proteome</keyword>
<dbReference type="PANTHER" id="PTHR21706">
    <property type="entry name" value="TRANSMEMBRANE PROTEIN 65"/>
    <property type="match status" value="1"/>
</dbReference>
<feature type="transmembrane region" description="Helical" evidence="5">
    <location>
        <begin position="12"/>
        <end position="34"/>
    </location>
</feature>
<dbReference type="RefSeq" id="XP_002186136.1">
    <property type="nucleotide sequence ID" value="XM_002186100.1"/>
</dbReference>
<evidence type="ECO:0000256" key="1">
    <source>
        <dbReference type="ARBA" id="ARBA00004141"/>
    </source>
</evidence>
<dbReference type="GeneID" id="7204233"/>
<comment type="subcellular location">
    <subcellularLocation>
        <location evidence="1">Membrane</location>
        <topology evidence="1">Multi-pass membrane protein</topology>
    </subcellularLocation>
</comment>
<dbReference type="AlphaFoldDB" id="B5Y575"/>
<gene>
    <name evidence="6" type="ORF">PHATR_10299</name>
</gene>
<dbReference type="eggNOG" id="KOG4619">
    <property type="taxonomic scope" value="Eukaryota"/>
</dbReference>
<name>B5Y575_PHATC</name>
<dbReference type="InParanoid" id="B5Y575"/>
<dbReference type="InterPro" id="IPR019537">
    <property type="entry name" value="TMEM65"/>
</dbReference>
<dbReference type="Pfam" id="PF10507">
    <property type="entry name" value="TMEM65"/>
    <property type="match status" value="1"/>
</dbReference>
<evidence type="ECO:0000256" key="2">
    <source>
        <dbReference type="ARBA" id="ARBA00022692"/>
    </source>
</evidence>
<feature type="non-terminal residue" evidence="6">
    <location>
        <position position="1"/>
    </location>
</feature>
<evidence type="ECO:0000256" key="3">
    <source>
        <dbReference type="ARBA" id="ARBA00022989"/>
    </source>
</evidence>
<dbReference type="PaxDb" id="2850-Phatr10299"/>
<evidence type="ECO:0008006" key="8">
    <source>
        <dbReference type="Google" id="ProtNLM"/>
    </source>
</evidence>
<dbReference type="HOGENOM" id="CLU_454549_0_0_1"/>
<feature type="transmembrane region" description="Helical" evidence="5">
    <location>
        <begin position="103"/>
        <end position="123"/>
    </location>
</feature>
<dbReference type="GO" id="GO:0005739">
    <property type="term" value="C:mitochondrion"/>
    <property type="evidence" value="ECO:0007669"/>
    <property type="project" value="TreeGrafter"/>
</dbReference>
<keyword evidence="2 5" id="KW-0812">Transmembrane</keyword>
<accession>B5Y575</accession>